<organism evidence="2 3">
    <name type="scientific">Triticum urartu</name>
    <name type="common">Red wild einkorn</name>
    <name type="synonym">Crithodium urartu</name>
    <dbReference type="NCBI Taxonomy" id="4572"/>
    <lineage>
        <taxon>Eukaryota</taxon>
        <taxon>Viridiplantae</taxon>
        <taxon>Streptophyta</taxon>
        <taxon>Embryophyta</taxon>
        <taxon>Tracheophyta</taxon>
        <taxon>Spermatophyta</taxon>
        <taxon>Magnoliopsida</taxon>
        <taxon>Liliopsida</taxon>
        <taxon>Poales</taxon>
        <taxon>Poaceae</taxon>
        <taxon>BOP clade</taxon>
        <taxon>Pooideae</taxon>
        <taxon>Triticodae</taxon>
        <taxon>Triticeae</taxon>
        <taxon>Triticinae</taxon>
        <taxon>Triticum</taxon>
    </lineage>
</organism>
<reference evidence="2" key="3">
    <citation type="submission" date="2022-06" db="UniProtKB">
        <authorList>
            <consortium name="EnsemblPlants"/>
        </authorList>
    </citation>
    <scope>IDENTIFICATION</scope>
</reference>
<dbReference type="EnsemblPlants" id="TuG1812G0100004745.01.T01">
    <property type="protein sequence ID" value="TuG1812G0100004745.01.T01"/>
    <property type="gene ID" value="TuG1812G0100004745.01"/>
</dbReference>
<reference evidence="2" key="2">
    <citation type="submission" date="2018-03" db="EMBL/GenBank/DDBJ databases">
        <title>The Triticum urartu genome reveals the dynamic nature of wheat genome evolution.</title>
        <authorList>
            <person name="Ling H."/>
            <person name="Ma B."/>
            <person name="Shi X."/>
            <person name="Liu H."/>
            <person name="Dong L."/>
            <person name="Sun H."/>
            <person name="Cao Y."/>
            <person name="Gao Q."/>
            <person name="Zheng S."/>
            <person name="Li Y."/>
            <person name="Yu Y."/>
            <person name="Du H."/>
            <person name="Qi M."/>
            <person name="Li Y."/>
            <person name="Yu H."/>
            <person name="Cui Y."/>
            <person name="Wang N."/>
            <person name="Chen C."/>
            <person name="Wu H."/>
            <person name="Zhao Y."/>
            <person name="Zhang J."/>
            <person name="Li Y."/>
            <person name="Zhou W."/>
            <person name="Zhang B."/>
            <person name="Hu W."/>
            <person name="Eijk M."/>
            <person name="Tang J."/>
            <person name="Witsenboer H."/>
            <person name="Zhao S."/>
            <person name="Li Z."/>
            <person name="Zhang A."/>
            <person name="Wang D."/>
            <person name="Liang C."/>
        </authorList>
    </citation>
    <scope>NUCLEOTIDE SEQUENCE [LARGE SCALE GENOMIC DNA]</scope>
    <source>
        <strain evidence="2">cv. G1812</strain>
    </source>
</reference>
<dbReference type="AlphaFoldDB" id="A0A8R7P8B5"/>
<dbReference type="Gramene" id="TuG1812G0100004745.01.T01">
    <property type="protein sequence ID" value="TuG1812G0100004745.01.T01"/>
    <property type="gene ID" value="TuG1812G0100004745.01"/>
</dbReference>
<evidence type="ECO:0000256" key="1">
    <source>
        <dbReference type="SAM" id="MobiDB-lite"/>
    </source>
</evidence>
<evidence type="ECO:0000313" key="3">
    <source>
        <dbReference type="Proteomes" id="UP000015106"/>
    </source>
</evidence>
<keyword evidence="3" id="KW-1185">Reference proteome</keyword>
<proteinExistence type="predicted"/>
<accession>A0A8R7P8B5</accession>
<feature type="region of interest" description="Disordered" evidence="1">
    <location>
        <begin position="1"/>
        <end position="90"/>
    </location>
</feature>
<evidence type="ECO:0000313" key="2">
    <source>
        <dbReference type="EnsemblPlants" id="TuG1812G0100004745.01.T01"/>
    </source>
</evidence>
<dbReference type="Proteomes" id="UP000015106">
    <property type="component" value="Chromosome 1"/>
</dbReference>
<name>A0A8R7P8B5_TRIUA</name>
<reference evidence="3" key="1">
    <citation type="journal article" date="2013" name="Nature">
        <title>Draft genome of the wheat A-genome progenitor Triticum urartu.</title>
        <authorList>
            <person name="Ling H.Q."/>
            <person name="Zhao S."/>
            <person name="Liu D."/>
            <person name="Wang J."/>
            <person name="Sun H."/>
            <person name="Zhang C."/>
            <person name="Fan H."/>
            <person name="Li D."/>
            <person name="Dong L."/>
            <person name="Tao Y."/>
            <person name="Gao C."/>
            <person name="Wu H."/>
            <person name="Li Y."/>
            <person name="Cui Y."/>
            <person name="Guo X."/>
            <person name="Zheng S."/>
            <person name="Wang B."/>
            <person name="Yu K."/>
            <person name="Liang Q."/>
            <person name="Yang W."/>
            <person name="Lou X."/>
            <person name="Chen J."/>
            <person name="Feng M."/>
            <person name="Jian J."/>
            <person name="Zhang X."/>
            <person name="Luo G."/>
            <person name="Jiang Y."/>
            <person name="Liu J."/>
            <person name="Wang Z."/>
            <person name="Sha Y."/>
            <person name="Zhang B."/>
            <person name="Wu H."/>
            <person name="Tang D."/>
            <person name="Shen Q."/>
            <person name="Xue P."/>
            <person name="Zou S."/>
            <person name="Wang X."/>
            <person name="Liu X."/>
            <person name="Wang F."/>
            <person name="Yang Y."/>
            <person name="An X."/>
            <person name="Dong Z."/>
            <person name="Zhang K."/>
            <person name="Zhang X."/>
            <person name="Luo M.C."/>
            <person name="Dvorak J."/>
            <person name="Tong Y."/>
            <person name="Wang J."/>
            <person name="Yang H."/>
            <person name="Li Z."/>
            <person name="Wang D."/>
            <person name="Zhang A."/>
            <person name="Wang J."/>
        </authorList>
    </citation>
    <scope>NUCLEOTIDE SEQUENCE</scope>
    <source>
        <strain evidence="3">cv. G1812</strain>
    </source>
</reference>
<protein>
    <submittedName>
        <fullName evidence="2">Uncharacterized protein</fullName>
    </submittedName>
</protein>
<sequence>PATTPGVPHRPRGRGDTGATPATPLAVEDGAASPPEAAALAPEALGAGAARSSPPPSLVATRSSPEASLGGGEGERRGGRTGGFRRLPSR</sequence>
<feature type="compositionally biased region" description="Low complexity" evidence="1">
    <location>
        <begin position="30"/>
        <end position="50"/>
    </location>
</feature>